<dbReference type="SUPFAM" id="SSF103473">
    <property type="entry name" value="MFS general substrate transporter"/>
    <property type="match status" value="1"/>
</dbReference>
<feature type="transmembrane region" description="Helical" evidence="1">
    <location>
        <begin position="138"/>
        <end position="158"/>
    </location>
</feature>
<evidence type="ECO:0000313" key="3">
    <source>
        <dbReference type="Proteomes" id="UP000192796"/>
    </source>
</evidence>
<evidence type="ECO:0000313" key="2">
    <source>
        <dbReference type="EMBL" id="OQP60878.1"/>
    </source>
</evidence>
<feature type="transmembrane region" description="Helical" evidence="1">
    <location>
        <begin position="263"/>
        <end position="285"/>
    </location>
</feature>
<dbReference type="InterPro" id="IPR043745">
    <property type="entry name" value="DUF5690"/>
</dbReference>
<evidence type="ECO:0000256" key="1">
    <source>
        <dbReference type="SAM" id="Phobius"/>
    </source>
</evidence>
<evidence type="ECO:0008006" key="4">
    <source>
        <dbReference type="Google" id="ProtNLM"/>
    </source>
</evidence>
<feature type="transmembrane region" description="Helical" evidence="1">
    <location>
        <begin position="297"/>
        <end position="316"/>
    </location>
</feature>
<proteinExistence type="predicted"/>
<feature type="transmembrane region" description="Helical" evidence="1">
    <location>
        <begin position="322"/>
        <end position="343"/>
    </location>
</feature>
<feature type="transmembrane region" description="Helical" evidence="1">
    <location>
        <begin position="355"/>
        <end position="377"/>
    </location>
</feature>
<keyword evidence="1" id="KW-0812">Transmembrane</keyword>
<keyword evidence="3" id="KW-1185">Reference proteome</keyword>
<dbReference type="Proteomes" id="UP000192796">
    <property type="component" value="Unassembled WGS sequence"/>
</dbReference>
<comment type="caution">
    <text evidence="2">The sequence shown here is derived from an EMBL/GenBank/DDBJ whole genome shotgun (WGS) entry which is preliminary data.</text>
</comment>
<sequence>MPSTTSFSPRQVSVAVYTAAVAFLTYACIFAYRKAFTVATFDGQAFWGIKYQTLLIISQGLGYMASKFYGIKFISELKRLGRWKTSALLIGAAWLCLLLFALVPAPWGIVCLFGNGFMLGFMWGIIFSYAEGRRATDFIGAAMAVSFVFAGGFTRSVAVWLRDSWHVAESWLGFTTGLVFALPLIIFMYLLERVPAPDEADIKERSMRLPMTRDDRKNFLRLFGGGVVAVVITYLFLTIMRDVRDNFMANMWNELGYGQKPAIFTRTETITSVVVLVIMSLLVVIRKNIRALRLIHWVIVAGFLIAGIASALFLMGAMAGVLWMQLAGLGLYMGYIPFNCIYFERLIAAFRITGNVGFLIYIADAWGYLGSMLVMLTKEIAGLQLTWTQFYPTSVVIFSAIGIVTTIFSLIYFNRKYRVLTPDKEN</sequence>
<feature type="transmembrane region" description="Helical" evidence="1">
    <location>
        <begin position="52"/>
        <end position="71"/>
    </location>
</feature>
<accession>A0A1V9FRC1</accession>
<dbReference type="EMBL" id="LVYD01000058">
    <property type="protein sequence ID" value="OQP60878.1"/>
    <property type="molecule type" value="Genomic_DNA"/>
</dbReference>
<protein>
    <recommendedName>
        <fullName evidence="4">MFS transporter</fullName>
    </recommendedName>
</protein>
<feature type="transmembrane region" description="Helical" evidence="1">
    <location>
        <begin position="219"/>
        <end position="243"/>
    </location>
</feature>
<feature type="transmembrane region" description="Helical" evidence="1">
    <location>
        <begin position="83"/>
        <end position="101"/>
    </location>
</feature>
<feature type="transmembrane region" description="Helical" evidence="1">
    <location>
        <begin position="170"/>
        <end position="191"/>
    </location>
</feature>
<reference evidence="2 3" key="1">
    <citation type="submission" date="2016-03" db="EMBL/GenBank/DDBJ databases">
        <title>Niastella vici sp. nov., isolated from farmland soil.</title>
        <authorList>
            <person name="Chen L."/>
            <person name="Wang D."/>
            <person name="Yang S."/>
            <person name="Wang G."/>
        </authorList>
    </citation>
    <scope>NUCLEOTIDE SEQUENCE [LARGE SCALE GENOMIC DNA]</scope>
    <source>
        <strain evidence="2 3">DJ57</strain>
    </source>
</reference>
<dbReference type="Pfam" id="PF18943">
    <property type="entry name" value="DUF5690"/>
    <property type="match status" value="1"/>
</dbReference>
<dbReference type="AlphaFoldDB" id="A0A1V9FRC1"/>
<dbReference type="OrthoDB" id="182994at2"/>
<dbReference type="InterPro" id="IPR036259">
    <property type="entry name" value="MFS_trans_sf"/>
</dbReference>
<gene>
    <name evidence="2" type="ORF">A3860_03885</name>
</gene>
<feature type="transmembrane region" description="Helical" evidence="1">
    <location>
        <begin position="389"/>
        <end position="413"/>
    </location>
</feature>
<feature type="transmembrane region" description="Helical" evidence="1">
    <location>
        <begin position="12"/>
        <end position="32"/>
    </location>
</feature>
<keyword evidence="1" id="KW-0472">Membrane</keyword>
<feature type="transmembrane region" description="Helical" evidence="1">
    <location>
        <begin position="107"/>
        <end position="126"/>
    </location>
</feature>
<organism evidence="2 3">
    <name type="scientific">Niastella vici</name>
    <dbReference type="NCBI Taxonomy" id="1703345"/>
    <lineage>
        <taxon>Bacteria</taxon>
        <taxon>Pseudomonadati</taxon>
        <taxon>Bacteroidota</taxon>
        <taxon>Chitinophagia</taxon>
        <taxon>Chitinophagales</taxon>
        <taxon>Chitinophagaceae</taxon>
        <taxon>Niastella</taxon>
    </lineage>
</organism>
<name>A0A1V9FRC1_9BACT</name>
<dbReference type="STRING" id="1703345.A3860_03885"/>
<keyword evidence="1" id="KW-1133">Transmembrane helix</keyword>